<proteinExistence type="predicted"/>
<protein>
    <submittedName>
        <fullName evidence="1">DNA polymerase III DnaE</fullName>
    </submittedName>
</protein>
<sequence>MCNATECRNCFLSFDESKCVLKHASLPDIAKGCFDKEQRYEGTVWVRFKSKEDFGQACNDIRERLRTEGDYEVVIYLIDTNGMQKQVLRADEEVLSQLIEDYGEDNVKLVLKVPDEVLSYF</sequence>
<reference evidence="1" key="1">
    <citation type="journal article" date="2021" name="Proc. Natl. Acad. Sci. U.S.A.">
        <title>A Catalog of Tens of Thousands of Viruses from Human Metagenomes Reveals Hidden Associations with Chronic Diseases.</title>
        <authorList>
            <person name="Tisza M.J."/>
            <person name="Buck C.B."/>
        </authorList>
    </citation>
    <scope>NUCLEOTIDE SEQUENCE</scope>
    <source>
        <strain evidence="1">Ct8HH20</strain>
    </source>
</reference>
<organism evidence="1">
    <name type="scientific">Siphoviridae sp. ct8HH20</name>
    <dbReference type="NCBI Taxonomy" id="2825359"/>
    <lineage>
        <taxon>Viruses</taxon>
        <taxon>Duplodnaviria</taxon>
        <taxon>Heunggongvirae</taxon>
        <taxon>Uroviricota</taxon>
        <taxon>Caudoviricetes</taxon>
    </lineage>
</organism>
<dbReference type="EMBL" id="BK015581">
    <property type="protein sequence ID" value="DAE14333.1"/>
    <property type="molecule type" value="Genomic_DNA"/>
</dbReference>
<accession>A0A8S5Q6K4</accession>
<name>A0A8S5Q6K4_9CAUD</name>
<evidence type="ECO:0000313" key="1">
    <source>
        <dbReference type="EMBL" id="DAE14333.1"/>
    </source>
</evidence>